<dbReference type="GO" id="GO:0006606">
    <property type="term" value="P:protein import into nucleus"/>
    <property type="evidence" value="ECO:0007669"/>
    <property type="project" value="TreeGrafter"/>
</dbReference>
<feature type="non-terminal residue" evidence="6">
    <location>
        <position position="334"/>
    </location>
</feature>
<sequence length="334" mass="36855">MFQQRTPVGASRKSVTTPGLQVGGRKSLTASGSPGIFSPIRRSAVPARGNLTRTQNSAVRETLHFDVHTFGSALPVKVLETLAVVDADHQITVHVDESGWAWLVSGEKLIIWRILQTTMAKSSVSKEMHLPPSQFACFADLVALSFQDGNGENASIQSISAMAVTQEGNVRYWPSLAHEGTYTETTVDFGGHLCNFLTAVKGSSFVVSSFKNQLIRLGPDSCGRIQQRTLQQGQGMLSGIGRRMSTLFGILTPPTDITLHSLIWDRRSSSLYTLTSSNVNKWEIDDHSERQVLSWDIQRNLNEKICDAVWGSDGNYDKFKDDITVMYLCMQPCQ</sequence>
<comment type="caution">
    <text evidence="6">The sequence shown here is derived from an EMBL/GenBank/DDBJ whole genome shotgun (WGS) entry which is preliminary data.</text>
</comment>
<dbReference type="SUPFAM" id="SSF117289">
    <property type="entry name" value="Nucleoporin domain"/>
    <property type="match status" value="1"/>
</dbReference>
<comment type="subcellular location">
    <subcellularLocation>
        <location evidence="1">Nucleus</location>
    </subcellularLocation>
</comment>
<keyword evidence="3" id="KW-0813">Transport</keyword>
<dbReference type="Proteomes" id="UP000886611">
    <property type="component" value="Unassembled WGS sequence"/>
</dbReference>
<comment type="similarity">
    <text evidence="2">Belongs to the nucleoporin Nup133 family.</text>
</comment>
<name>A0A8X8BW50_POLSE</name>
<reference evidence="6 7" key="1">
    <citation type="journal article" date="2021" name="Cell">
        <title>Tracing the genetic footprints of vertebrate landing in non-teleost ray-finned fishes.</title>
        <authorList>
            <person name="Bi X."/>
            <person name="Wang K."/>
            <person name="Yang L."/>
            <person name="Pan H."/>
            <person name="Jiang H."/>
            <person name="Wei Q."/>
            <person name="Fang M."/>
            <person name="Yu H."/>
            <person name="Zhu C."/>
            <person name="Cai Y."/>
            <person name="He Y."/>
            <person name="Gan X."/>
            <person name="Zeng H."/>
            <person name="Yu D."/>
            <person name="Zhu Y."/>
            <person name="Jiang H."/>
            <person name="Qiu Q."/>
            <person name="Yang H."/>
            <person name="Zhang Y.E."/>
            <person name="Wang W."/>
            <person name="Zhu M."/>
            <person name="He S."/>
            <person name="Zhang G."/>
        </authorList>
    </citation>
    <scope>NUCLEOTIDE SEQUENCE [LARGE SCALE GENOMIC DNA]</scope>
    <source>
        <strain evidence="6">Bchr_013</strain>
    </source>
</reference>
<dbReference type="GO" id="GO:0000972">
    <property type="term" value="P:transcription-dependent tethering of RNA polymerase II gene DNA at nuclear periphery"/>
    <property type="evidence" value="ECO:0007669"/>
    <property type="project" value="TreeGrafter"/>
</dbReference>
<dbReference type="InterPro" id="IPR037624">
    <property type="entry name" value="Nup133-like"/>
</dbReference>
<dbReference type="PANTHER" id="PTHR13405:SF11">
    <property type="entry name" value="NUCLEAR PORE COMPLEX PROTEIN NUP133"/>
    <property type="match status" value="1"/>
</dbReference>
<gene>
    <name evidence="6" type="primary">Nup133</name>
    <name evidence="6" type="ORF">GTO96_0015158</name>
</gene>
<evidence type="ECO:0000256" key="5">
    <source>
        <dbReference type="SAM" id="MobiDB-lite"/>
    </source>
</evidence>
<accession>A0A8X8BW50</accession>
<evidence type="ECO:0000256" key="3">
    <source>
        <dbReference type="ARBA" id="ARBA00022448"/>
    </source>
</evidence>
<dbReference type="InterPro" id="IPR015943">
    <property type="entry name" value="WD40/YVTN_repeat-like_dom_sf"/>
</dbReference>
<feature type="non-terminal residue" evidence="6">
    <location>
        <position position="1"/>
    </location>
</feature>
<evidence type="ECO:0000256" key="1">
    <source>
        <dbReference type="ARBA" id="ARBA00004123"/>
    </source>
</evidence>
<dbReference type="Gene3D" id="2.130.10.10">
    <property type="entry name" value="YVTN repeat-like/Quinoprotein amine dehydrogenase"/>
    <property type="match status" value="1"/>
</dbReference>
<evidence type="ECO:0000313" key="7">
    <source>
        <dbReference type="Proteomes" id="UP000886611"/>
    </source>
</evidence>
<keyword evidence="4" id="KW-0539">Nucleus</keyword>
<keyword evidence="7" id="KW-1185">Reference proteome</keyword>
<dbReference type="AlphaFoldDB" id="A0A8X8BW50"/>
<dbReference type="GO" id="GO:0017056">
    <property type="term" value="F:structural constituent of nuclear pore"/>
    <property type="evidence" value="ECO:0007669"/>
    <property type="project" value="InterPro"/>
</dbReference>
<feature type="region of interest" description="Disordered" evidence="5">
    <location>
        <begin position="1"/>
        <end position="35"/>
    </location>
</feature>
<protein>
    <submittedName>
        <fullName evidence="6">NU133 protein</fullName>
    </submittedName>
</protein>
<dbReference type="PANTHER" id="PTHR13405">
    <property type="entry name" value="NUCLEAR PORE COMPLEX PROTEIN NUP133"/>
    <property type="match status" value="1"/>
</dbReference>
<dbReference type="EMBL" id="JAATIS010000485">
    <property type="protein sequence ID" value="KAG2468552.1"/>
    <property type="molecule type" value="Genomic_DNA"/>
</dbReference>
<evidence type="ECO:0000313" key="6">
    <source>
        <dbReference type="EMBL" id="KAG2468552.1"/>
    </source>
</evidence>
<organism evidence="6 7">
    <name type="scientific">Polypterus senegalus</name>
    <name type="common">Senegal bichir</name>
    <dbReference type="NCBI Taxonomy" id="55291"/>
    <lineage>
        <taxon>Eukaryota</taxon>
        <taxon>Metazoa</taxon>
        <taxon>Chordata</taxon>
        <taxon>Craniata</taxon>
        <taxon>Vertebrata</taxon>
        <taxon>Euteleostomi</taxon>
        <taxon>Actinopterygii</taxon>
        <taxon>Polypteriformes</taxon>
        <taxon>Polypteridae</taxon>
        <taxon>Polypterus</taxon>
    </lineage>
</organism>
<dbReference type="GO" id="GO:0016973">
    <property type="term" value="P:poly(A)+ mRNA export from nucleus"/>
    <property type="evidence" value="ECO:0007669"/>
    <property type="project" value="TreeGrafter"/>
</dbReference>
<evidence type="ECO:0000256" key="2">
    <source>
        <dbReference type="ARBA" id="ARBA00005569"/>
    </source>
</evidence>
<proteinExistence type="inferred from homology"/>
<evidence type="ECO:0000256" key="4">
    <source>
        <dbReference type="ARBA" id="ARBA00023242"/>
    </source>
</evidence>
<dbReference type="GO" id="GO:0031080">
    <property type="term" value="C:nuclear pore outer ring"/>
    <property type="evidence" value="ECO:0007669"/>
    <property type="project" value="TreeGrafter"/>
</dbReference>